<keyword evidence="4" id="KW-0418">Kinase</keyword>
<sequence>MLATAEKVKVFAGYNVNIDAKLFIRSAEDYEMVMDLLMKESEELARTFENYVEKSSACEKLVSSKLVDDMLASFEDPEYVLGGQEGFFFQNLVNTFSKQVVPVLHLPSRAPFFLEFMKKIMPEALVFEKNEASEPILLALSSVEPNPAQSAPIHIVAEYPTGLTVKSRFGEGEITTSRANRFIFTYDPINSSLILDEFFTSGYKTLIDKTWMVLLSGYHLLTGDILTDEFKDKHTTIMKDLAAQSGWVHFELAFTSDDVVREFILKSILPFAQSVGLNEVELVMFAKATMGDSSEFDSMPFPTLMAKWHHAMGLNSTILFHTIGCYMSLAPKDVKVAFKPQHVMDGFKKAENVLISTRKPADGKFEIAHKTFEFNEKTLDDFIKKGCSEREYESVMYHVGMMSRISSTVGLGDTISSSIVVQLVLASLEKEDL</sequence>
<evidence type="ECO:0000313" key="7">
    <source>
        <dbReference type="EMBL" id="GKT27041.1"/>
    </source>
</evidence>
<dbReference type="PANTHER" id="PTHR21208:SF1">
    <property type="entry name" value="ADP-DEPENDENT GLUCOKINASE"/>
    <property type="match status" value="1"/>
</dbReference>
<proteinExistence type="predicted"/>
<keyword evidence="8" id="KW-1185">Reference proteome</keyword>
<evidence type="ECO:0000313" key="8">
    <source>
        <dbReference type="Proteomes" id="UP001057375"/>
    </source>
</evidence>
<dbReference type="InterPro" id="IPR029056">
    <property type="entry name" value="Ribokinase-like"/>
</dbReference>
<dbReference type="EMBL" id="BQXS01012698">
    <property type="protein sequence ID" value="GKT27041.1"/>
    <property type="molecule type" value="Genomic_DNA"/>
</dbReference>
<evidence type="ECO:0000256" key="6">
    <source>
        <dbReference type="ARBA" id="ARBA00023152"/>
    </source>
</evidence>
<dbReference type="InterPro" id="IPR007666">
    <property type="entry name" value="ADP_PFK/GK"/>
</dbReference>
<comment type="caution">
    <text evidence="7">The sequence shown here is derived from an EMBL/GenBank/DDBJ whole genome shotgun (WGS) entry which is preliminary data.</text>
</comment>
<dbReference type="Gene3D" id="3.40.1190.20">
    <property type="match status" value="1"/>
</dbReference>
<evidence type="ECO:0000256" key="3">
    <source>
        <dbReference type="ARBA" id="ARBA00022723"/>
    </source>
</evidence>
<dbReference type="PANTHER" id="PTHR21208">
    <property type="entry name" value="ADP-DEPENDENT GLUCOKINASE"/>
    <property type="match status" value="1"/>
</dbReference>
<dbReference type="Proteomes" id="UP001057375">
    <property type="component" value="Unassembled WGS sequence"/>
</dbReference>
<protein>
    <submittedName>
        <fullName evidence="7">ADP-specific phosphofructokinase/glucokinase like protein</fullName>
    </submittedName>
</protein>
<dbReference type="Pfam" id="PF04587">
    <property type="entry name" value="ADP_PFK_GK"/>
    <property type="match status" value="1"/>
</dbReference>
<keyword evidence="6" id="KW-0324">Glycolysis</keyword>
<evidence type="ECO:0000256" key="2">
    <source>
        <dbReference type="ARBA" id="ARBA00022679"/>
    </source>
</evidence>
<organism evidence="7 8">
    <name type="scientific">Aduncisulcus paluster</name>
    <dbReference type="NCBI Taxonomy" id="2918883"/>
    <lineage>
        <taxon>Eukaryota</taxon>
        <taxon>Metamonada</taxon>
        <taxon>Carpediemonas-like organisms</taxon>
        <taxon>Aduncisulcus</taxon>
    </lineage>
</organism>
<gene>
    <name evidence="7" type="ORF">ADUPG1_013583</name>
</gene>
<reference evidence="7" key="1">
    <citation type="submission" date="2022-03" db="EMBL/GenBank/DDBJ databases">
        <title>Draft genome sequence of Aduncisulcus paluster, a free-living microaerophilic Fornicata.</title>
        <authorList>
            <person name="Yuyama I."/>
            <person name="Kume K."/>
            <person name="Tamura T."/>
            <person name="Inagaki Y."/>
            <person name="Hashimoto T."/>
        </authorList>
    </citation>
    <scope>NUCLEOTIDE SEQUENCE</scope>
    <source>
        <strain evidence="7">NY0171</strain>
    </source>
</reference>
<evidence type="ECO:0000256" key="4">
    <source>
        <dbReference type="ARBA" id="ARBA00022777"/>
    </source>
</evidence>
<dbReference type="PROSITE" id="PS51255">
    <property type="entry name" value="ADPK"/>
    <property type="match status" value="1"/>
</dbReference>
<dbReference type="SUPFAM" id="SSF53613">
    <property type="entry name" value="Ribokinase-like"/>
    <property type="match status" value="1"/>
</dbReference>
<keyword evidence="5" id="KW-0460">Magnesium</keyword>
<keyword evidence="1" id="KW-0963">Cytoplasm</keyword>
<evidence type="ECO:0000256" key="5">
    <source>
        <dbReference type="ARBA" id="ARBA00022842"/>
    </source>
</evidence>
<dbReference type="Gene3D" id="3.30.1110.20">
    <property type="match status" value="1"/>
</dbReference>
<name>A0ABQ5K3G0_9EUKA</name>
<evidence type="ECO:0000256" key="1">
    <source>
        <dbReference type="ARBA" id="ARBA00022490"/>
    </source>
</evidence>
<keyword evidence="3" id="KW-0479">Metal-binding</keyword>
<accession>A0ABQ5K3G0</accession>
<keyword evidence="2" id="KW-0808">Transferase</keyword>